<dbReference type="EMBL" id="JAUUTY010000005">
    <property type="protein sequence ID" value="KAK1632621.1"/>
    <property type="molecule type" value="Genomic_DNA"/>
</dbReference>
<protein>
    <recommendedName>
        <fullName evidence="2">DUF4219 domain-containing protein</fullName>
    </recommendedName>
</protein>
<dbReference type="AlphaFoldDB" id="A0AAD8RZ80"/>
<feature type="compositionally biased region" description="Gly residues" evidence="1">
    <location>
        <begin position="1"/>
        <end position="11"/>
    </location>
</feature>
<evidence type="ECO:0000259" key="2">
    <source>
        <dbReference type="Pfam" id="PF13961"/>
    </source>
</evidence>
<dbReference type="InterPro" id="IPR025314">
    <property type="entry name" value="DUF4219"/>
</dbReference>
<evidence type="ECO:0000256" key="1">
    <source>
        <dbReference type="SAM" id="MobiDB-lite"/>
    </source>
</evidence>
<dbReference type="PANTHER" id="PTHR35317">
    <property type="entry name" value="OS04G0629600 PROTEIN"/>
    <property type="match status" value="1"/>
</dbReference>
<feature type="compositionally biased region" description="Low complexity" evidence="1">
    <location>
        <begin position="12"/>
        <end position="47"/>
    </location>
</feature>
<feature type="domain" description="DUF4219" evidence="2">
    <location>
        <begin position="101"/>
        <end position="127"/>
    </location>
</feature>
<dbReference type="Proteomes" id="UP001231189">
    <property type="component" value="Unassembled WGS sequence"/>
</dbReference>
<organism evidence="3 4">
    <name type="scientific">Lolium multiflorum</name>
    <name type="common">Italian ryegrass</name>
    <name type="synonym">Lolium perenne subsp. multiflorum</name>
    <dbReference type="NCBI Taxonomy" id="4521"/>
    <lineage>
        <taxon>Eukaryota</taxon>
        <taxon>Viridiplantae</taxon>
        <taxon>Streptophyta</taxon>
        <taxon>Embryophyta</taxon>
        <taxon>Tracheophyta</taxon>
        <taxon>Spermatophyta</taxon>
        <taxon>Magnoliopsida</taxon>
        <taxon>Liliopsida</taxon>
        <taxon>Poales</taxon>
        <taxon>Poaceae</taxon>
        <taxon>BOP clade</taxon>
        <taxon>Pooideae</taxon>
        <taxon>Poodae</taxon>
        <taxon>Poeae</taxon>
        <taxon>Poeae Chloroplast Group 2 (Poeae type)</taxon>
        <taxon>Loliodinae</taxon>
        <taxon>Loliinae</taxon>
        <taxon>Lolium</taxon>
    </lineage>
</organism>
<dbReference type="PANTHER" id="PTHR35317:SF23">
    <property type="entry name" value="OS04G0629600 PROTEIN"/>
    <property type="match status" value="1"/>
</dbReference>
<sequence length="302" mass="31778">MGKNGGGGGAGTVAAGAAAGQAAAGVAAPGATGAAAPAAAASATTGRTPPPQRSPTPPRTRSQSRGRSRSRRNGGKEIVVREAIYQERPAVRGGVLVWPMLTSTNYIEWALLMQINMEACVLWDAVEGNAPSVPVDKAALAAILRVVPADMQAALLVKCTAKEAWEAVKMMRFGVNRKSIVNNLRSLGDQVEEVRVVEKILREVPKEYAPMACSIETLLDLSTVSVEELLGRLRSSEGRGGGSSSTTNNGGSLLLTEEEWEKRHRQREQGQGQANNRNGNGGKKGKAKAKNGNDRGGERDMT</sequence>
<name>A0AAD8RZ80_LOLMU</name>
<feature type="compositionally biased region" description="Basic residues" evidence="1">
    <location>
        <begin position="62"/>
        <end position="73"/>
    </location>
</feature>
<proteinExistence type="predicted"/>
<feature type="compositionally biased region" description="Basic and acidic residues" evidence="1">
    <location>
        <begin position="291"/>
        <end position="302"/>
    </location>
</feature>
<evidence type="ECO:0000313" key="3">
    <source>
        <dbReference type="EMBL" id="KAK1632621.1"/>
    </source>
</evidence>
<accession>A0AAD8RZ80</accession>
<dbReference type="Pfam" id="PF13961">
    <property type="entry name" value="DUF4219"/>
    <property type="match status" value="1"/>
</dbReference>
<feature type="region of interest" description="Disordered" evidence="1">
    <location>
        <begin position="233"/>
        <end position="302"/>
    </location>
</feature>
<feature type="region of interest" description="Disordered" evidence="1">
    <location>
        <begin position="1"/>
        <end position="73"/>
    </location>
</feature>
<feature type="compositionally biased region" description="Low complexity" evidence="1">
    <location>
        <begin position="269"/>
        <end position="278"/>
    </location>
</feature>
<comment type="caution">
    <text evidence="3">The sequence shown here is derived from an EMBL/GenBank/DDBJ whole genome shotgun (WGS) entry which is preliminary data.</text>
</comment>
<gene>
    <name evidence="3" type="ORF">QYE76_006936</name>
</gene>
<feature type="compositionally biased region" description="Pro residues" evidence="1">
    <location>
        <begin position="48"/>
        <end position="58"/>
    </location>
</feature>
<dbReference type="Pfam" id="PF14223">
    <property type="entry name" value="Retrotran_gag_2"/>
    <property type="match status" value="1"/>
</dbReference>
<feature type="compositionally biased region" description="Low complexity" evidence="1">
    <location>
        <begin position="244"/>
        <end position="255"/>
    </location>
</feature>
<evidence type="ECO:0000313" key="4">
    <source>
        <dbReference type="Proteomes" id="UP001231189"/>
    </source>
</evidence>
<reference evidence="3" key="1">
    <citation type="submission" date="2023-07" db="EMBL/GenBank/DDBJ databases">
        <title>A chromosome-level genome assembly of Lolium multiflorum.</title>
        <authorList>
            <person name="Chen Y."/>
            <person name="Copetti D."/>
            <person name="Kolliker R."/>
            <person name="Studer B."/>
        </authorList>
    </citation>
    <scope>NUCLEOTIDE SEQUENCE</scope>
    <source>
        <strain evidence="3">02402/16</strain>
        <tissue evidence="3">Leaf</tissue>
    </source>
</reference>
<keyword evidence="4" id="KW-1185">Reference proteome</keyword>